<name>A0ABP7RS56_9BURK</name>
<dbReference type="RefSeq" id="WP_103045185.1">
    <property type="nucleotide sequence ID" value="NZ_BAABBP010000028.1"/>
</dbReference>
<keyword evidence="3 7" id="KW-0378">Hydrolase</keyword>
<comment type="subcellular location">
    <subcellularLocation>
        <location evidence="7">Cytoplasm</location>
    </subcellularLocation>
</comment>
<sequence length="207" mass="22814">MIKLFVGLGNPGPEYENTRHNAGFWWIDALARELKVHLVPERSYWGLAARASVQGRSVWLLQPQTFMNLSGKSVAALARFFKIAPEEILVAHDELDFAPGTVKLKRGGSHGGHNGLRDIHAQLGSGDYWRLRIGIGHPGVKSEVIHWVLKKPAPEQRQQIEEAMERALKAWPLLVDGAMDKAAQQIHTVTPARPKPARAASVPPPAA</sequence>
<dbReference type="EMBL" id="BAABBP010000028">
    <property type="protein sequence ID" value="GAA4001474.1"/>
    <property type="molecule type" value="Genomic_DNA"/>
</dbReference>
<keyword evidence="9" id="KW-1185">Reference proteome</keyword>
<evidence type="ECO:0000256" key="3">
    <source>
        <dbReference type="ARBA" id="ARBA00022801"/>
    </source>
</evidence>
<keyword evidence="4 7" id="KW-0694">RNA-binding</keyword>
<dbReference type="InterPro" id="IPR018171">
    <property type="entry name" value="Pept_tRNA_hydro_CS"/>
</dbReference>
<comment type="function">
    <text evidence="7">Catalyzes the release of premature peptidyl moieties from peptidyl-tRNA molecules trapped in stalled 50S ribosomal subunits, and thus maintains levels of free tRNAs and 50S ribosomes.</text>
</comment>
<evidence type="ECO:0000256" key="4">
    <source>
        <dbReference type="ARBA" id="ARBA00022884"/>
    </source>
</evidence>
<feature type="site" description="Discriminates between blocked and unblocked aminoacyl-tRNA" evidence="7">
    <location>
        <position position="10"/>
    </location>
</feature>
<reference evidence="9" key="1">
    <citation type="journal article" date="2019" name="Int. J. Syst. Evol. Microbiol.">
        <title>The Global Catalogue of Microorganisms (GCM) 10K type strain sequencing project: providing services to taxonomists for standard genome sequencing and annotation.</title>
        <authorList>
            <consortium name="The Broad Institute Genomics Platform"/>
            <consortium name="The Broad Institute Genome Sequencing Center for Infectious Disease"/>
            <person name="Wu L."/>
            <person name="Ma J."/>
        </authorList>
    </citation>
    <scope>NUCLEOTIDE SEQUENCE [LARGE SCALE GENOMIC DNA]</scope>
    <source>
        <strain evidence="9">JCM 17561</strain>
    </source>
</reference>
<dbReference type="InterPro" id="IPR036416">
    <property type="entry name" value="Pept_tRNA_hydro_sf"/>
</dbReference>
<comment type="subunit">
    <text evidence="7">Monomer.</text>
</comment>
<keyword evidence="2 7" id="KW-0820">tRNA-binding</keyword>
<dbReference type="GO" id="GO:0016787">
    <property type="term" value="F:hydrolase activity"/>
    <property type="evidence" value="ECO:0007669"/>
    <property type="project" value="UniProtKB-KW"/>
</dbReference>
<dbReference type="PROSITE" id="PS01196">
    <property type="entry name" value="PEPT_TRNA_HYDROL_2"/>
    <property type="match status" value="1"/>
</dbReference>
<protein>
    <recommendedName>
        <fullName evidence="6 7">Peptidyl-tRNA hydrolase</fullName>
        <shortName evidence="7">Pth</shortName>
        <ecNumber evidence="1 7">3.1.1.29</ecNumber>
    </recommendedName>
</protein>
<proteinExistence type="inferred from homology"/>
<accession>A0ABP7RS56</accession>
<dbReference type="SUPFAM" id="SSF53178">
    <property type="entry name" value="Peptidyl-tRNA hydrolase-like"/>
    <property type="match status" value="1"/>
</dbReference>
<dbReference type="EC" id="3.1.1.29" evidence="1 7"/>
<dbReference type="Pfam" id="PF01195">
    <property type="entry name" value="Pept_tRNA_hydro"/>
    <property type="match status" value="1"/>
</dbReference>
<dbReference type="Gene3D" id="3.40.50.1470">
    <property type="entry name" value="Peptidyl-tRNA hydrolase"/>
    <property type="match status" value="1"/>
</dbReference>
<evidence type="ECO:0000256" key="2">
    <source>
        <dbReference type="ARBA" id="ARBA00022555"/>
    </source>
</evidence>
<feature type="binding site" evidence="7">
    <location>
        <position position="114"/>
    </location>
    <ligand>
        <name>tRNA</name>
        <dbReference type="ChEBI" id="CHEBI:17843"/>
    </ligand>
</feature>
<evidence type="ECO:0000256" key="6">
    <source>
        <dbReference type="ARBA" id="ARBA00050038"/>
    </source>
</evidence>
<feature type="binding site" evidence="7">
    <location>
        <position position="66"/>
    </location>
    <ligand>
        <name>tRNA</name>
        <dbReference type="ChEBI" id="CHEBI:17843"/>
    </ligand>
</feature>
<dbReference type="NCBIfam" id="TIGR00447">
    <property type="entry name" value="pth"/>
    <property type="match status" value="1"/>
</dbReference>
<dbReference type="PANTHER" id="PTHR17224:SF1">
    <property type="entry name" value="PEPTIDYL-TRNA HYDROLASE"/>
    <property type="match status" value="1"/>
</dbReference>
<comment type="function">
    <text evidence="7">Hydrolyzes ribosome-free peptidyl-tRNAs (with 1 or more amino acids incorporated), which drop off the ribosome during protein synthesis, or as a result of ribosome stalling.</text>
</comment>
<dbReference type="PANTHER" id="PTHR17224">
    <property type="entry name" value="PEPTIDYL-TRNA HYDROLASE"/>
    <property type="match status" value="1"/>
</dbReference>
<organism evidence="8 9">
    <name type="scientific">Comamonas faecalis</name>
    <dbReference type="NCBI Taxonomy" id="1387849"/>
    <lineage>
        <taxon>Bacteria</taxon>
        <taxon>Pseudomonadati</taxon>
        <taxon>Pseudomonadota</taxon>
        <taxon>Betaproteobacteria</taxon>
        <taxon>Burkholderiales</taxon>
        <taxon>Comamonadaceae</taxon>
        <taxon>Comamonas</taxon>
    </lineage>
</organism>
<dbReference type="InterPro" id="IPR001328">
    <property type="entry name" value="Pept_tRNA_hydro"/>
</dbReference>
<gene>
    <name evidence="7 8" type="primary">pth</name>
    <name evidence="8" type="ORF">GCM10022279_26780</name>
</gene>
<evidence type="ECO:0000256" key="1">
    <source>
        <dbReference type="ARBA" id="ARBA00013260"/>
    </source>
</evidence>
<comment type="catalytic activity">
    <reaction evidence="7">
        <text>an N-acyl-L-alpha-aminoacyl-tRNA + H2O = an N-acyl-L-amino acid + a tRNA + H(+)</text>
        <dbReference type="Rhea" id="RHEA:54448"/>
        <dbReference type="Rhea" id="RHEA-COMP:10123"/>
        <dbReference type="Rhea" id="RHEA-COMP:13883"/>
        <dbReference type="ChEBI" id="CHEBI:15377"/>
        <dbReference type="ChEBI" id="CHEBI:15378"/>
        <dbReference type="ChEBI" id="CHEBI:59874"/>
        <dbReference type="ChEBI" id="CHEBI:78442"/>
        <dbReference type="ChEBI" id="CHEBI:138191"/>
        <dbReference type="EC" id="3.1.1.29"/>
    </reaction>
</comment>
<feature type="binding site" evidence="7">
    <location>
        <position position="68"/>
    </location>
    <ligand>
        <name>tRNA</name>
        <dbReference type="ChEBI" id="CHEBI:17843"/>
    </ligand>
</feature>
<evidence type="ECO:0000313" key="9">
    <source>
        <dbReference type="Proteomes" id="UP001501627"/>
    </source>
</evidence>
<dbReference type="HAMAP" id="MF_00083">
    <property type="entry name" value="Pept_tRNA_hydro_bact"/>
    <property type="match status" value="1"/>
</dbReference>
<feature type="site" description="Stabilizes the basic form of H active site to accept a proton" evidence="7">
    <location>
        <position position="93"/>
    </location>
</feature>
<evidence type="ECO:0000256" key="7">
    <source>
        <dbReference type="HAMAP-Rule" id="MF_00083"/>
    </source>
</evidence>
<dbReference type="CDD" id="cd00462">
    <property type="entry name" value="PTH"/>
    <property type="match status" value="1"/>
</dbReference>
<comment type="caution">
    <text evidence="8">The sequence shown here is derived from an EMBL/GenBank/DDBJ whole genome shotgun (WGS) entry which is preliminary data.</text>
</comment>
<keyword evidence="7" id="KW-0963">Cytoplasm</keyword>
<evidence type="ECO:0000256" key="5">
    <source>
        <dbReference type="ARBA" id="ARBA00038063"/>
    </source>
</evidence>
<comment type="similarity">
    <text evidence="5 7">Belongs to the PTH family.</text>
</comment>
<dbReference type="Proteomes" id="UP001501627">
    <property type="component" value="Unassembled WGS sequence"/>
</dbReference>
<feature type="binding site" evidence="7">
    <location>
        <position position="15"/>
    </location>
    <ligand>
        <name>tRNA</name>
        <dbReference type="ChEBI" id="CHEBI:17843"/>
    </ligand>
</feature>
<feature type="active site" description="Proton acceptor" evidence="7">
    <location>
        <position position="20"/>
    </location>
</feature>
<evidence type="ECO:0000313" key="8">
    <source>
        <dbReference type="EMBL" id="GAA4001474.1"/>
    </source>
</evidence>